<gene>
    <name evidence="10" type="ORF">C1645_869890</name>
</gene>
<dbReference type="SUPFAM" id="SSF55874">
    <property type="entry name" value="ATPase domain of HSP90 chaperone/DNA topoisomerase II/histidine kinase"/>
    <property type="match status" value="2"/>
</dbReference>
<feature type="domain" description="Histidine kinase" evidence="8">
    <location>
        <begin position="407"/>
        <end position="629"/>
    </location>
</feature>
<keyword evidence="11" id="KW-1185">Reference proteome</keyword>
<dbReference type="GO" id="GO:0005886">
    <property type="term" value="C:plasma membrane"/>
    <property type="evidence" value="ECO:0007669"/>
    <property type="project" value="TreeGrafter"/>
</dbReference>
<dbReference type="InterPro" id="IPR036890">
    <property type="entry name" value="HATPase_C_sf"/>
</dbReference>
<dbReference type="InterPro" id="IPR011006">
    <property type="entry name" value="CheY-like_superfamily"/>
</dbReference>
<dbReference type="Gene3D" id="3.30.450.40">
    <property type="match status" value="1"/>
</dbReference>
<organism evidence="10 11">
    <name type="scientific">Glomus cerebriforme</name>
    <dbReference type="NCBI Taxonomy" id="658196"/>
    <lineage>
        <taxon>Eukaryota</taxon>
        <taxon>Fungi</taxon>
        <taxon>Fungi incertae sedis</taxon>
        <taxon>Mucoromycota</taxon>
        <taxon>Glomeromycotina</taxon>
        <taxon>Glomeromycetes</taxon>
        <taxon>Glomerales</taxon>
        <taxon>Glomeraceae</taxon>
        <taxon>Glomus</taxon>
    </lineage>
</organism>
<dbReference type="InterPro" id="IPR013656">
    <property type="entry name" value="PAS_4"/>
</dbReference>
<dbReference type="SMART" id="SM00388">
    <property type="entry name" value="HisKA"/>
    <property type="match status" value="2"/>
</dbReference>
<feature type="domain" description="Response regulatory" evidence="9">
    <location>
        <begin position="715"/>
        <end position="832"/>
    </location>
</feature>
<dbReference type="SUPFAM" id="SSF55781">
    <property type="entry name" value="GAF domain-like"/>
    <property type="match status" value="1"/>
</dbReference>
<dbReference type="SMART" id="SM00387">
    <property type="entry name" value="HATPase_c"/>
    <property type="match status" value="2"/>
</dbReference>
<dbReference type="FunFam" id="1.10.287.130:FF:000045">
    <property type="entry name" value="Two-component system sensor histidine kinase/response regulator"/>
    <property type="match status" value="1"/>
</dbReference>
<dbReference type="InterPro" id="IPR005467">
    <property type="entry name" value="His_kinase_dom"/>
</dbReference>
<evidence type="ECO:0000256" key="2">
    <source>
        <dbReference type="ARBA" id="ARBA00012438"/>
    </source>
</evidence>
<evidence type="ECO:0000313" key="10">
    <source>
        <dbReference type="EMBL" id="RIA99503.1"/>
    </source>
</evidence>
<dbReference type="Gene3D" id="3.30.565.10">
    <property type="entry name" value="Histidine kinase-like ATPase, C-terminal domain"/>
    <property type="match status" value="2"/>
</dbReference>
<accession>A0A397TMS1</accession>
<proteinExistence type="predicted"/>
<dbReference type="Pfam" id="PF00512">
    <property type="entry name" value="HisKA"/>
    <property type="match status" value="2"/>
</dbReference>
<dbReference type="SMART" id="SM00448">
    <property type="entry name" value="REC"/>
    <property type="match status" value="2"/>
</dbReference>
<dbReference type="Proteomes" id="UP000265703">
    <property type="component" value="Unassembled WGS sequence"/>
</dbReference>
<protein>
    <recommendedName>
        <fullName evidence="2">histidine kinase</fullName>
        <ecNumber evidence="2">2.7.13.3</ecNumber>
    </recommendedName>
</protein>
<reference evidence="10 11" key="1">
    <citation type="submission" date="2018-06" db="EMBL/GenBank/DDBJ databases">
        <title>Comparative genomics reveals the genomic features of Rhizophagus irregularis, R. cerebriforme, R. diaphanum and Gigaspora rosea, and their symbiotic lifestyle signature.</title>
        <authorList>
            <person name="Morin E."/>
            <person name="San Clemente H."/>
            <person name="Chen E.C.H."/>
            <person name="De La Providencia I."/>
            <person name="Hainaut M."/>
            <person name="Kuo A."/>
            <person name="Kohler A."/>
            <person name="Murat C."/>
            <person name="Tang N."/>
            <person name="Roy S."/>
            <person name="Loubradou J."/>
            <person name="Henrissat B."/>
            <person name="Grigoriev I.V."/>
            <person name="Corradi N."/>
            <person name="Roux C."/>
            <person name="Martin F.M."/>
        </authorList>
    </citation>
    <scope>NUCLEOTIDE SEQUENCE [LARGE SCALE GENOMIC DNA]</scope>
    <source>
        <strain evidence="10 11">DAOM 227022</strain>
    </source>
</reference>
<evidence type="ECO:0000259" key="8">
    <source>
        <dbReference type="PROSITE" id="PS50109"/>
    </source>
</evidence>
<dbReference type="Gene3D" id="3.30.450.20">
    <property type="entry name" value="PAS domain"/>
    <property type="match status" value="1"/>
</dbReference>
<dbReference type="GO" id="GO:0009927">
    <property type="term" value="F:histidine phosphotransfer kinase activity"/>
    <property type="evidence" value="ECO:0007669"/>
    <property type="project" value="TreeGrafter"/>
</dbReference>
<dbReference type="STRING" id="658196.A0A397TMS1"/>
<keyword evidence="5" id="KW-0418">Kinase</keyword>
<sequence>MKEEWKWTTTWSAYMSLLGKENTDPQNPYADEVPVADLVYSFDWSTTPLGDRSTWSPSLKTTVDLCLHSVFPIAIFYGPELRLIYNQMYRPILKMKHPQALGRPFKEVWFEIYDELGPIFEAVNSTGKGSFQDDMYLLLHRDGYLEECYFSFTLSPLFLEDGTIGGVFNAVQETTQRVLAVRRLKTLGDLGNRTPGAKSVENACHLVSSALQDNNADITFALIYRLRDNKHQKNTKIAKLVATTYDEDLMTIKGDDEIEELAFVEGHSKRNLPDFLLEDFTGEIIYDKSTISNKNDSSIIEDIETSYWPFQEVVTKNSFVIVTLRDGSKAVLLPVSTSFAGETDITAIMVCGLNSRKALDKDYTEFLRLVVGHVSTSLTHGRSREGERKHAQTLADLNRQKISFFQNVSHELRTPLTLMLSPLDEVISSCSDDSPVLSHLQMIKRNARRLLKLVNTLLQFSRIEAGSFKAQYRETEITKLTIELASSFESMAKSLNLNYTIDVPELNLTKKVFIDQDMYEKVLFNLCSNAFKHTWTGGVTIRLYSENQDDKEFIVLEVVDTGVGIPKDHIPNLFNRFYRIESRQSRSHEGTGIGLALVKELINRHGGDVSVNSVIDQGSTFKVWLPTGCEHLPPKQVYHDKKQYDPEENLYLNRDLYLEESAQWIQRNINEESDDVSDNSMDLDNNLDNGKKSIDHLTFPFSLEDDPLTSGGNFRVLIVDDNTDMRNYLHNLLSKHFDVYCACDGRDALRIMKKLDKQPDLILSDIMMPNMNGYELLQTLRNNQSTQLIPVILLSAKAGEEASIEGLEQGADDYLVKPFSARELIARIRVNIKLSYLRQQLLLQQKRQSETKQILFSISSKIRSRLSIQETLSIAVKEIHDTLPCDRFFIVALENEDSRIMAFSATDPNEPNLQGELVYFTIKEGLNNSVQPENSDQNNGPKDLDVITLPNYYLLLVQNSVSLIALPIIINSKVWGWVVANRPPNKTWLDSEKSFLQQMSNQISLAITHSMLLEEKLKREAQMEAAKAANEAKSQILANTSHELRTPLGAIIGVLSAFEDTQLSEDQRDMVHIMTRASDVVLAVVNDILDAAKLEAQKVTLLNRTFDLFDLMEKTIEIFGEKAGTKKIELILCCEPNSLPKYVKSDPERLQQVLMNLLSNSIKFTDKGEICLKVSIISKDDDGNGTIGENTTAKKATLLVELIDTGIGIDPGFIKNIWESFSQGDASMTRRQDGTGLGLSICKHLVKINGGDMDVQSELGKGSRFWFTWAVEPLSLSATPVASISHPHTELSEQTGLIIPTTVRSKRVLVIDTNATARNALIKLIGSSVERIDAFDSFNEGIKTAKVWREIHDEPLYDIAFFNVHEGNVVEVKKASKELRDICGKDYLCIALLVYWSANGRALGQRLVKDIEEPVAALCKPIMQKRLLDCLHNSEIFRSPSTQKHHKRDYSSVKSLADMRVEKYYHNNRPLSLLLEKESVRPEDNNEMIIDEGEKSQTLSRDRLKRTASSSSVPTKRTTFKRMELNEEDDERASKFRSRPITKSKRILCVEDNPINLRVIQHQLEKLGYPSLSATNGQEAVNLIQSEYSNIIGESSSSSSSPSVSKEISPRISLILMDCAMPIMSGFDASRAIRAMPLPISNIPIIALTASAVQDTKDKCLESGMNDYLTKPLKIGKLKEMLIQWLGED</sequence>
<dbReference type="FunFam" id="3.30.565.10:FF:000006">
    <property type="entry name" value="Sensor histidine kinase WalK"/>
    <property type="match status" value="1"/>
</dbReference>
<evidence type="ECO:0000259" key="9">
    <source>
        <dbReference type="PROSITE" id="PS50110"/>
    </source>
</evidence>
<name>A0A397TMS1_9GLOM</name>
<evidence type="ECO:0000256" key="6">
    <source>
        <dbReference type="PROSITE-ProRule" id="PRU00169"/>
    </source>
</evidence>
<dbReference type="SUPFAM" id="SSF47384">
    <property type="entry name" value="Homodimeric domain of signal transducing histidine kinase"/>
    <property type="match status" value="2"/>
</dbReference>
<dbReference type="FunFam" id="3.30.565.10:FF:000010">
    <property type="entry name" value="Sensor histidine kinase RcsC"/>
    <property type="match status" value="1"/>
</dbReference>
<dbReference type="CDD" id="cd16922">
    <property type="entry name" value="HATPase_EvgS-ArcB-TorS-like"/>
    <property type="match status" value="1"/>
</dbReference>
<feature type="region of interest" description="Disordered" evidence="7">
    <location>
        <begin position="1489"/>
        <end position="1537"/>
    </location>
</feature>
<dbReference type="CDD" id="cd00082">
    <property type="entry name" value="HisKA"/>
    <property type="match status" value="2"/>
</dbReference>
<feature type="domain" description="Response regulatory" evidence="9">
    <location>
        <begin position="1546"/>
        <end position="1686"/>
    </location>
</feature>
<evidence type="ECO:0000256" key="7">
    <source>
        <dbReference type="SAM" id="MobiDB-lite"/>
    </source>
</evidence>
<evidence type="ECO:0000313" key="11">
    <source>
        <dbReference type="Proteomes" id="UP000265703"/>
    </source>
</evidence>
<dbReference type="PANTHER" id="PTHR43047">
    <property type="entry name" value="TWO-COMPONENT HISTIDINE PROTEIN KINASE"/>
    <property type="match status" value="1"/>
</dbReference>
<evidence type="ECO:0000256" key="1">
    <source>
        <dbReference type="ARBA" id="ARBA00000085"/>
    </source>
</evidence>
<dbReference type="InterPro" id="IPR029016">
    <property type="entry name" value="GAF-like_dom_sf"/>
</dbReference>
<dbReference type="InterPro" id="IPR004358">
    <property type="entry name" value="Sig_transdc_His_kin-like_C"/>
</dbReference>
<dbReference type="InterPro" id="IPR036097">
    <property type="entry name" value="HisK_dim/P_sf"/>
</dbReference>
<dbReference type="Pfam" id="PF01590">
    <property type="entry name" value="GAF"/>
    <property type="match status" value="1"/>
</dbReference>
<dbReference type="Gene3D" id="1.10.287.130">
    <property type="match status" value="2"/>
</dbReference>
<dbReference type="InterPro" id="IPR003594">
    <property type="entry name" value="HATPase_dom"/>
</dbReference>
<dbReference type="Gene3D" id="3.40.50.2300">
    <property type="match status" value="2"/>
</dbReference>
<dbReference type="Pfam" id="PF00072">
    <property type="entry name" value="Response_reg"/>
    <property type="match status" value="2"/>
</dbReference>
<feature type="compositionally biased region" description="Polar residues" evidence="7">
    <location>
        <begin position="1507"/>
        <end position="1517"/>
    </location>
</feature>
<dbReference type="InterPro" id="IPR003018">
    <property type="entry name" value="GAF"/>
</dbReference>
<dbReference type="PANTHER" id="PTHR43047:SF66">
    <property type="entry name" value="HISKA"/>
    <property type="match status" value="1"/>
</dbReference>
<dbReference type="CDD" id="cd17546">
    <property type="entry name" value="REC_hyHK_CKI1_RcsC-like"/>
    <property type="match status" value="1"/>
</dbReference>
<feature type="modified residue" description="4-aspartylphosphate" evidence="6">
    <location>
        <position position="765"/>
    </location>
</feature>
<feature type="domain" description="Histidine kinase" evidence="8">
    <location>
        <begin position="1039"/>
        <end position="1273"/>
    </location>
</feature>
<dbReference type="InterPro" id="IPR001789">
    <property type="entry name" value="Sig_transdc_resp-reg_receiver"/>
</dbReference>
<evidence type="ECO:0000256" key="4">
    <source>
        <dbReference type="ARBA" id="ARBA00022679"/>
    </source>
</evidence>
<keyword evidence="3 6" id="KW-0597">Phosphoprotein</keyword>
<evidence type="ECO:0000256" key="3">
    <source>
        <dbReference type="ARBA" id="ARBA00022553"/>
    </source>
</evidence>
<dbReference type="SMART" id="SM00065">
    <property type="entry name" value="GAF"/>
    <property type="match status" value="1"/>
</dbReference>
<feature type="modified residue" description="4-aspartylphosphate" evidence="6">
    <location>
        <position position="1618"/>
    </location>
</feature>
<dbReference type="GO" id="GO:0000155">
    <property type="term" value="F:phosphorelay sensor kinase activity"/>
    <property type="evidence" value="ECO:0007669"/>
    <property type="project" value="InterPro"/>
</dbReference>
<dbReference type="OrthoDB" id="5378913at2759"/>
<dbReference type="Pfam" id="PF08448">
    <property type="entry name" value="PAS_4"/>
    <property type="match status" value="1"/>
</dbReference>
<dbReference type="SUPFAM" id="SSF52172">
    <property type="entry name" value="CheY-like"/>
    <property type="match status" value="2"/>
</dbReference>
<dbReference type="PROSITE" id="PS50110">
    <property type="entry name" value="RESPONSE_REGULATORY"/>
    <property type="match status" value="2"/>
</dbReference>
<comment type="caution">
    <text evidence="10">The sequence shown here is derived from an EMBL/GenBank/DDBJ whole genome shotgun (WGS) entry which is preliminary data.</text>
</comment>
<comment type="catalytic activity">
    <reaction evidence="1">
        <text>ATP + protein L-histidine = ADP + protein N-phospho-L-histidine.</text>
        <dbReference type="EC" id="2.7.13.3"/>
    </reaction>
</comment>
<dbReference type="EMBL" id="QKYT01000003">
    <property type="protein sequence ID" value="RIA99503.1"/>
    <property type="molecule type" value="Genomic_DNA"/>
</dbReference>
<dbReference type="Pfam" id="PF02518">
    <property type="entry name" value="HATPase_c"/>
    <property type="match status" value="2"/>
</dbReference>
<keyword evidence="4" id="KW-0808">Transferase</keyword>
<dbReference type="EC" id="2.7.13.3" evidence="2"/>
<dbReference type="InterPro" id="IPR003661">
    <property type="entry name" value="HisK_dim/P_dom"/>
</dbReference>
<dbReference type="PROSITE" id="PS50109">
    <property type="entry name" value="HIS_KIN"/>
    <property type="match status" value="2"/>
</dbReference>
<evidence type="ECO:0000256" key="5">
    <source>
        <dbReference type="ARBA" id="ARBA00022777"/>
    </source>
</evidence>
<dbReference type="PRINTS" id="PR00344">
    <property type="entry name" value="BCTRLSENSOR"/>
</dbReference>